<reference evidence="2" key="1">
    <citation type="journal article" date="2019" name="Int. J. Syst. Evol. Microbiol.">
        <title>The Global Catalogue of Microorganisms (GCM) 10K type strain sequencing project: providing services to taxonomists for standard genome sequencing and annotation.</title>
        <authorList>
            <consortium name="The Broad Institute Genomics Platform"/>
            <consortium name="The Broad Institute Genome Sequencing Center for Infectious Disease"/>
            <person name="Wu L."/>
            <person name="Ma J."/>
        </authorList>
    </citation>
    <scope>NUCLEOTIDE SEQUENCE [LARGE SCALE GENOMIC DNA]</scope>
    <source>
        <strain evidence="2">CECT 8010</strain>
    </source>
</reference>
<comment type="caution">
    <text evidence="1">The sequence shown here is derived from an EMBL/GenBank/DDBJ whole genome shotgun (WGS) entry which is preliminary data.</text>
</comment>
<keyword evidence="2" id="KW-1185">Reference proteome</keyword>
<dbReference type="SUPFAM" id="SSF53649">
    <property type="entry name" value="Alkaline phosphatase-like"/>
    <property type="match status" value="1"/>
</dbReference>
<evidence type="ECO:0008006" key="3">
    <source>
        <dbReference type="Google" id="ProtNLM"/>
    </source>
</evidence>
<proteinExistence type="predicted"/>
<protein>
    <recommendedName>
        <fullName evidence="3">Phosphoglyceromutase</fullName>
    </recommendedName>
</protein>
<accession>A0ABV8PYN9</accession>
<evidence type="ECO:0000313" key="1">
    <source>
        <dbReference type="EMBL" id="MFC4232669.1"/>
    </source>
</evidence>
<gene>
    <name evidence="1" type="ORF">ACFOW1_12270</name>
</gene>
<name>A0ABV8PYN9_9BACT</name>
<organism evidence="1 2">
    <name type="scientific">Parasediminibacterium paludis</name>
    <dbReference type="NCBI Taxonomy" id="908966"/>
    <lineage>
        <taxon>Bacteria</taxon>
        <taxon>Pseudomonadati</taxon>
        <taxon>Bacteroidota</taxon>
        <taxon>Chitinophagia</taxon>
        <taxon>Chitinophagales</taxon>
        <taxon>Chitinophagaceae</taxon>
        <taxon>Parasediminibacterium</taxon>
    </lineage>
</organism>
<dbReference type="Gene3D" id="3.40.720.10">
    <property type="entry name" value="Alkaline Phosphatase, subunit A"/>
    <property type="match status" value="1"/>
</dbReference>
<sequence>MKQVIIAFFSFCLLQSVSVTIKAQQPTQAKNLIIFVMDGYRWKELYQGADSSILFNRKYNRGDYNWTITKYWAANAEERRKKLMPFTWQTIASEGQLYGNRDYGNYVNVQNSYWFSYPGRNEIFTGYCDTAINSNDYPDNPNTNVLEFINAQPDFTGKIATFASWDAVARILNRNRNHMPVNIDREDVMGNQLTPLQQEANTWQHLLPDVFGKGERLDVGTYMLAKAYLLANHPRILYIDLGDNDDFAHAGEYGDYLDAAHYADAMIADIWKTIQADPFYKGKTDMLVMPDHGRGNGTEWTNHGARTAHSDETYLMAIGPDIAAKGEMKDASQIYQQQYAQTIAALLGFTFTANHPIAAPVKQILVHK</sequence>
<dbReference type="RefSeq" id="WP_379014616.1">
    <property type="nucleotide sequence ID" value="NZ_JBHSDC010000024.1"/>
</dbReference>
<dbReference type="InterPro" id="IPR017850">
    <property type="entry name" value="Alkaline_phosphatase_core_sf"/>
</dbReference>
<dbReference type="EMBL" id="JBHSDC010000024">
    <property type="protein sequence ID" value="MFC4232669.1"/>
    <property type="molecule type" value="Genomic_DNA"/>
</dbReference>
<evidence type="ECO:0000313" key="2">
    <source>
        <dbReference type="Proteomes" id="UP001595906"/>
    </source>
</evidence>
<dbReference type="Proteomes" id="UP001595906">
    <property type="component" value="Unassembled WGS sequence"/>
</dbReference>